<keyword evidence="5" id="KW-0472">Membrane</keyword>
<organism evidence="6">
    <name type="scientific">Gracilaria firma</name>
    <dbReference type="NCBI Taxonomy" id="2510791"/>
    <lineage>
        <taxon>Eukaryota</taxon>
        <taxon>Rhodophyta</taxon>
        <taxon>Florideophyceae</taxon>
        <taxon>Rhodymeniophycidae</taxon>
        <taxon>Gracilariales</taxon>
        <taxon>Gracilariaceae</taxon>
        <taxon>Gracilaria</taxon>
    </lineage>
</organism>
<reference evidence="6" key="1">
    <citation type="submission" date="2016-07" db="EMBL/GenBank/DDBJ databases">
        <authorList>
            <person name="Ng P.-K."/>
            <person name="Lin S.-M."/>
        </authorList>
    </citation>
    <scope>NUCLEOTIDE SEQUENCE</scope>
</reference>
<protein>
    <recommendedName>
        <fullName evidence="3">Uncharacterized protein ycf33</fullName>
    </recommendedName>
</protein>
<keyword evidence="5" id="KW-0812">Transmembrane</keyword>
<evidence type="ECO:0000256" key="5">
    <source>
        <dbReference type="SAM" id="Phobius"/>
    </source>
</evidence>
<keyword evidence="5" id="KW-1133">Transmembrane helix</keyword>
<evidence type="ECO:0000256" key="1">
    <source>
        <dbReference type="ARBA" id="ARBA00004474"/>
    </source>
</evidence>
<dbReference type="Pfam" id="PF05421">
    <property type="entry name" value="DUF751"/>
    <property type="match status" value="1"/>
</dbReference>
<reference evidence="6" key="2">
    <citation type="journal article" date="2017" name="BMC Genomics">
        <title>Complete chloroplast genome of Gracilaria firma (Gracilariaceae, Rhodophyta), with discussion on the use of chloroplast phylogenomics in the subclass Rhodymeniophycidae.</title>
        <authorList>
            <person name="Ng P.K."/>
            <person name="Lin S.M."/>
            <person name="Lim P.E."/>
            <person name="Liu L.C."/>
            <person name="Chen C.M."/>
            <person name="Pai T.W."/>
        </authorList>
    </citation>
    <scope>NUCLEOTIDE SEQUENCE</scope>
</reference>
<dbReference type="EMBL" id="KX601051">
    <property type="protein sequence ID" value="APR74318.1"/>
    <property type="molecule type" value="Genomic_DNA"/>
</dbReference>
<evidence type="ECO:0000256" key="2">
    <source>
        <dbReference type="ARBA" id="ARBA00010985"/>
    </source>
</evidence>
<evidence type="ECO:0000256" key="4">
    <source>
        <dbReference type="ARBA" id="ARBA00022640"/>
    </source>
</evidence>
<dbReference type="RefSeq" id="YP_009346783.1">
    <property type="nucleotide sequence ID" value="NC_033877.1"/>
</dbReference>
<dbReference type="GeneID" id="31080608"/>
<sequence length="65" mass="7811">MNKFWYNINKFLRFIISVIAGFFLTTFYTIFELLKQKNKRLTTSIIIITFIGFITIILRQMLGVR</sequence>
<dbReference type="InterPro" id="IPR008470">
    <property type="entry name" value="Uncharacterised_Ycf33"/>
</dbReference>
<evidence type="ECO:0000313" key="6">
    <source>
        <dbReference type="EMBL" id="APR74318.1"/>
    </source>
</evidence>
<accession>A0A1P8D686</accession>
<dbReference type="GO" id="GO:0009536">
    <property type="term" value="C:plastid"/>
    <property type="evidence" value="ECO:0007669"/>
    <property type="project" value="UniProtKB-SubCell"/>
</dbReference>
<feature type="transmembrane region" description="Helical" evidence="5">
    <location>
        <begin position="43"/>
        <end position="62"/>
    </location>
</feature>
<dbReference type="AlphaFoldDB" id="A0A1P8D686"/>
<comment type="similarity">
    <text evidence="2">Belongs to the ycf33 family.</text>
</comment>
<name>A0A1P8D686_9FLOR</name>
<keyword evidence="4 6" id="KW-0934">Plastid</keyword>
<feature type="transmembrane region" description="Helical" evidence="5">
    <location>
        <begin position="12"/>
        <end position="31"/>
    </location>
</feature>
<gene>
    <name evidence="6" type="primary">ycf33</name>
</gene>
<proteinExistence type="inferred from homology"/>
<evidence type="ECO:0000256" key="3">
    <source>
        <dbReference type="ARBA" id="ARBA00021584"/>
    </source>
</evidence>
<comment type="subcellular location">
    <subcellularLocation>
        <location evidence="1">Plastid</location>
    </subcellularLocation>
</comment>
<geneLocation type="plastid" evidence="6"/>